<dbReference type="EMBL" id="JACGWV010000001">
    <property type="protein sequence ID" value="MBA8807928.1"/>
    <property type="molecule type" value="Genomic_DNA"/>
</dbReference>
<keyword evidence="3" id="KW-1185">Reference proteome</keyword>
<organism evidence="2 3">
    <name type="scientific">Promicromonospora sukumoe</name>
    <dbReference type="NCBI Taxonomy" id="88382"/>
    <lineage>
        <taxon>Bacteria</taxon>
        <taxon>Bacillati</taxon>
        <taxon>Actinomycetota</taxon>
        <taxon>Actinomycetes</taxon>
        <taxon>Micrococcales</taxon>
        <taxon>Promicromonosporaceae</taxon>
        <taxon>Promicromonospora</taxon>
    </lineage>
</organism>
<dbReference type="AlphaFoldDB" id="A0A7W3PDM1"/>
<protein>
    <submittedName>
        <fullName evidence="2">Uncharacterized protein</fullName>
    </submittedName>
</protein>
<sequence length="794" mass="83783">MDHDCGCGDEAHAAHHYSGHHHGAHDHTGHDAGYHGAPLEFDADGRLVVGPVVRPELLTRPCPLGTLDGSWLLELERRTVFGPEVRGAMRIEVGTSSLRVSGDMYSRRVLPPVVEPLRPVPFPIPVPEPDPLAGAVVREPGAGLPAQDAHGRDPHAHDTHTQDTGIDPGILAEIPSLRTRWYPAFPAAEYSWYFRSNGATYAGGTLTVQIVRHLWNRTTQEFVSTDTGTLTLSCRRPLVVTTTSAVLGPDQGMTGTLSIGGTVTNVTARKTSPMYRGCRIEVDAMVNRVFPASATIGTGATATVRSVYASAGWDVTVVTDEIAVPEDADLTNAELATLMTGHRQAVAGEAWRLWLFVGSSQGGLFGIMFDDDTVPREGAAGFADVELGNDSFIAAAARGRPLDEVPAAFLRTLVHEAGHAFNLWHPKHDVHNPGIGIEIMNQTGDVMGFATTANPYPNNAAFVFSDHDRTSLIHSPDPQVRPGWKNFGWGHGDLSAGLPAPVDAAGLGGDTGDDGLRLTVEMPAQAFVGEYVTAEVALTNVSDQPRTVTTLVNLSEGDLVFVHTPPDHSLQHLVDVAIGCGPRPTTVLQPGESLRNHVQVFFTNQGVTFTEPGRHTVAAQLEVDPLTTVRSAPVTVDVRGPATDAEVDISAKTLTPGVGRAIALGDFATDTTARAVLTDLAEQHSDTDTGAAGALVLANALNRSFSDVRAQDVRAAAPDDAAHFLELALAGRTAQRATELAVTVASPTEKNAPVVADTIAALAARAKGGARSAAGKDVAAAKLVAADFTEPEGR</sequence>
<evidence type="ECO:0000256" key="1">
    <source>
        <dbReference type="SAM" id="MobiDB-lite"/>
    </source>
</evidence>
<gene>
    <name evidence="2" type="ORF">FHX71_001870</name>
</gene>
<name>A0A7W3PDM1_9MICO</name>
<evidence type="ECO:0000313" key="3">
    <source>
        <dbReference type="Proteomes" id="UP000540568"/>
    </source>
</evidence>
<dbReference type="Proteomes" id="UP000540568">
    <property type="component" value="Unassembled WGS sequence"/>
</dbReference>
<reference evidence="2 3" key="1">
    <citation type="submission" date="2020-07" db="EMBL/GenBank/DDBJ databases">
        <title>Sequencing the genomes of 1000 actinobacteria strains.</title>
        <authorList>
            <person name="Klenk H.-P."/>
        </authorList>
    </citation>
    <scope>NUCLEOTIDE SEQUENCE [LARGE SCALE GENOMIC DNA]</scope>
    <source>
        <strain evidence="2 3">DSM 44121</strain>
    </source>
</reference>
<accession>A0A7W3PDM1</accession>
<dbReference type="RefSeq" id="WP_182615630.1">
    <property type="nucleotide sequence ID" value="NZ_BAAATF010000006.1"/>
</dbReference>
<comment type="caution">
    <text evidence="2">The sequence shown here is derived from an EMBL/GenBank/DDBJ whole genome shotgun (WGS) entry which is preliminary data.</text>
</comment>
<dbReference type="SUPFAM" id="SSF55486">
    <property type="entry name" value="Metalloproteases ('zincins'), catalytic domain"/>
    <property type="match status" value="1"/>
</dbReference>
<feature type="compositionally biased region" description="Basic and acidic residues" evidence="1">
    <location>
        <begin position="149"/>
        <end position="161"/>
    </location>
</feature>
<evidence type="ECO:0000313" key="2">
    <source>
        <dbReference type="EMBL" id="MBA8807928.1"/>
    </source>
</evidence>
<feature type="region of interest" description="Disordered" evidence="1">
    <location>
        <begin position="141"/>
        <end position="168"/>
    </location>
</feature>
<proteinExistence type="predicted"/>